<evidence type="ECO:0000313" key="2">
    <source>
        <dbReference type="Proteomes" id="UP001239111"/>
    </source>
</evidence>
<dbReference type="EMBL" id="CM056742">
    <property type="protein sequence ID" value="KAJ8674824.1"/>
    <property type="molecule type" value="Genomic_DNA"/>
</dbReference>
<accession>A0ACC2NX18</accession>
<gene>
    <name evidence="1" type="ORF">QAD02_010610</name>
</gene>
<evidence type="ECO:0000313" key="1">
    <source>
        <dbReference type="EMBL" id="KAJ8674824.1"/>
    </source>
</evidence>
<proteinExistence type="predicted"/>
<reference evidence="1" key="1">
    <citation type="submission" date="2023-04" db="EMBL/GenBank/DDBJ databases">
        <title>A chromosome-level genome assembly of the parasitoid wasp Eretmocerus hayati.</title>
        <authorList>
            <person name="Zhong Y."/>
            <person name="Liu S."/>
            <person name="Liu Y."/>
        </authorList>
    </citation>
    <scope>NUCLEOTIDE SEQUENCE</scope>
    <source>
        <strain evidence="1">ZJU_SS_LIU_2023</strain>
    </source>
</reference>
<name>A0ACC2NX18_9HYME</name>
<protein>
    <submittedName>
        <fullName evidence="1">Uncharacterized protein</fullName>
    </submittedName>
</protein>
<keyword evidence="2" id="KW-1185">Reference proteome</keyword>
<comment type="caution">
    <text evidence="1">The sequence shown here is derived from an EMBL/GenBank/DDBJ whole genome shotgun (WGS) entry which is preliminary data.</text>
</comment>
<sequence length="212" mass="22851">MISKTLIVIFLGAATVLAGPVKEVFQTTTPEVSTIKEVSPSTTSQASSVSEVSTESQTISTTPSPTTPEKEVSQEIVTEVPRSIPKGVIDQTSEASSQEPSTAQAVTSTTEAVIPSSSSTPKKPGRTTTKKVPKHNGPVNGPTRPKIPSRTYVEEDAIPFIEIGGGNYLYDDDEYTEPLIIQVIDVEPDYDEDVIDLSILNRLADLVFGEWW</sequence>
<organism evidence="1 2">
    <name type="scientific">Eretmocerus hayati</name>
    <dbReference type="NCBI Taxonomy" id="131215"/>
    <lineage>
        <taxon>Eukaryota</taxon>
        <taxon>Metazoa</taxon>
        <taxon>Ecdysozoa</taxon>
        <taxon>Arthropoda</taxon>
        <taxon>Hexapoda</taxon>
        <taxon>Insecta</taxon>
        <taxon>Pterygota</taxon>
        <taxon>Neoptera</taxon>
        <taxon>Endopterygota</taxon>
        <taxon>Hymenoptera</taxon>
        <taxon>Apocrita</taxon>
        <taxon>Proctotrupomorpha</taxon>
        <taxon>Chalcidoidea</taxon>
        <taxon>Aphelinidae</taxon>
        <taxon>Aphelininae</taxon>
        <taxon>Eretmocerus</taxon>
    </lineage>
</organism>
<dbReference type="Proteomes" id="UP001239111">
    <property type="component" value="Chromosome 2"/>
</dbReference>